<dbReference type="EMBL" id="CP036298">
    <property type="protein sequence ID" value="QDV22848.1"/>
    <property type="molecule type" value="Genomic_DNA"/>
</dbReference>
<keyword evidence="2" id="KW-1185">Reference proteome</keyword>
<reference evidence="1 2" key="1">
    <citation type="submission" date="2019-02" db="EMBL/GenBank/DDBJ databases">
        <title>Deep-cultivation of Planctomycetes and their phenomic and genomic characterization uncovers novel biology.</title>
        <authorList>
            <person name="Wiegand S."/>
            <person name="Jogler M."/>
            <person name="Boedeker C."/>
            <person name="Pinto D."/>
            <person name="Vollmers J."/>
            <person name="Rivas-Marin E."/>
            <person name="Kohn T."/>
            <person name="Peeters S.H."/>
            <person name="Heuer A."/>
            <person name="Rast P."/>
            <person name="Oberbeckmann S."/>
            <person name="Bunk B."/>
            <person name="Jeske O."/>
            <person name="Meyerdierks A."/>
            <person name="Storesund J.E."/>
            <person name="Kallscheuer N."/>
            <person name="Luecker S."/>
            <person name="Lage O.M."/>
            <person name="Pohl T."/>
            <person name="Merkel B.J."/>
            <person name="Hornburger P."/>
            <person name="Mueller R.-W."/>
            <person name="Bruemmer F."/>
            <person name="Labrenz M."/>
            <person name="Spormann A.M."/>
            <person name="Op den Camp H."/>
            <person name="Overmann J."/>
            <person name="Amann R."/>
            <person name="Jetten M.S.M."/>
            <person name="Mascher T."/>
            <person name="Medema M.H."/>
            <person name="Devos D.P."/>
            <person name="Kaster A.-K."/>
            <person name="Ovreas L."/>
            <person name="Rohde M."/>
            <person name="Galperin M.Y."/>
            <person name="Jogler C."/>
        </authorList>
    </citation>
    <scope>NUCLEOTIDE SEQUENCE [LARGE SCALE GENOMIC DNA]</scope>
    <source>
        <strain evidence="1 2">Q31a</strain>
    </source>
</reference>
<evidence type="ECO:0000313" key="1">
    <source>
        <dbReference type="EMBL" id="QDV22848.1"/>
    </source>
</evidence>
<dbReference type="KEGG" id="ahel:Q31a_11400"/>
<dbReference type="AlphaFoldDB" id="A0A518G2N1"/>
<gene>
    <name evidence="1" type="ORF">Q31a_11400</name>
</gene>
<name>A0A518G2N1_9BACT</name>
<organism evidence="1 2">
    <name type="scientific">Aureliella helgolandensis</name>
    <dbReference type="NCBI Taxonomy" id="2527968"/>
    <lineage>
        <taxon>Bacteria</taxon>
        <taxon>Pseudomonadati</taxon>
        <taxon>Planctomycetota</taxon>
        <taxon>Planctomycetia</taxon>
        <taxon>Pirellulales</taxon>
        <taxon>Pirellulaceae</taxon>
        <taxon>Aureliella</taxon>
    </lineage>
</organism>
<dbReference type="Proteomes" id="UP000318017">
    <property type="component" value="Chromosome"/>
</dbReference>
<sequence>MIERLIRTAMQNSDDLVVSLEYTDSKGNKTVRVVSPIRFTKSGAFLGLCLCRCEPRQFQFDRCTKLELKKAADYVMPVPMVAA</sequence>
<evidence type="ECO:0008006" key="3">
    <source>
        <dbReference type="Google" id="ProtNLM"/>
    </source>
</evidence>
<dbReference type="RefSeq" id="WP_231691076.1">
    <property type="nucleotide sequence ID" value="NZ_CP036298.1"/>
</dbReference>
<evidence type="ECO:0000313" key="2">
    <source>
        <dbReference type="Proteomes" id="UP000318017"/>
    </source>
</evidence>
<proteinExistence type="predicted"/>
<protein>
    <recommendedName>
        <fullName evidence="3">WYL domain-containing protein</fullName>
    </recommendedName>
</protein>
<accession>A0A518G2N1</accession>